<keyword evidence="4" id="KW-1185">Reference proteome</keyword>
<comment type="similarity">
    <text evidence="1">Belongs to the SMP-30/CGR1 family.</text>
</comment>
<dbReference type="Gene3D" id="2.120.10.30">
    <property type="entry name" value="TolB, C-terminal domain"/>
    <property type="match status" value="1"/>
</dbReference>
<protein>
    <submittedName>
        <fullName evidence="3">SMP-30/gluconolactonase/LRE family protein</fullName>
        <ecNumber evidence="3">3.1.1.99</ecNumber>
    </submittedName>
</protein>
<dbReference type="InterPro" id="IPR011042">
    <property type="entry name" value="6-blade_b-propeller_TolB-like"/>
</dbReference>
<dbReference type="RefSeq" id="WP_357990452.1">
    <property type="nucleotide sequence ID" value="NZ_JBEYBR010000013.1"/>
</dbReference>
<accession>A0ABV2X6V1</accession>
<dbReference type="EC" id="3.1.1.99" evidence="3"/>
<dbReference type="GO" id="GO:0016787">
    <property type="term" value="F:hydrolase activity"/>
    <property type="evidence" value="ECO:0007669"/>
    <property type="project" value="UniProtKB-KW"/>
</dbReference>
<name>A0ABV2X6V1_9NOCA</name>
<sequence length="301" mass="31727">MIEFEAVRATLACGQLSEGPVWDALRECVLWVDIVDGLVHQGELRPDGSITGISTRKVPGTAGAVAVSCSGTLAIAACDSVLIAEADSPGRVFSQVLRPDSGRRLNDAATDPVGRLYVGTLSMTEPSESETLVRIEDDGRVVVIDDDLTLSNGIAWSPAGDRMFTVDSLRRTIYTREYHPATGVSGRREVFIEGLDAIPDGICTDRDGGVWVALWGAAQVRRYGGDGAPSAVIRVPAPHVSSVGFAGADLDTLVITTARQDLSAARLARNPDSGALFTAHVDVPGTPVAPWRGPLLGKAKD</sequence>
<dbReference type="Pfam" id="PF08450">
    <property type="entry name" value="SGL"/>
    <property type="match status" value="1"/>
</dbReference>
<organism evidence="3 4">
    <name type="scientific">Nocardia niwae</name>
    <dbReference type="NCBI Taxonomy" id="626084"/>
    <lineage>
        <taxon>Bacteria</taxon>
        <taxon>Bacillati</taxon>
        <taxon>Actinomycetota</taxon>
        <taxon>Actinomycetes</taxon>
        <taxon>Mycobacteriales</taxon>
        <taxon>Nocardiaceae</taxon>
        <taxon>Nocardia</taxon>
    </lineage>
</organism>
<evidence type="ECO:0000313" key="4">
    <source>
        <dbReference type="Proteomes" id="UP001550535"/>
    </source>
</evidence>
<dbReference type="InterPro" id="IPR013658">
    <property type="entry name" value="SGL"/>
</dbReference>
<dbReference type="InterPro" id="IPR005511">
    <property type="entry name" value="SMP-30"/>
</dbReference>
<feature type="domain" description="SMP-30/Gluconolactonase/LRE-like region" evidence="2">
    <location>
        <begin position="16"/>
        <end position="259"/>
    </location>
</feature>
<keyword evidence="3" id="KW-0378">Hydrolase</keyword>
<evidence type="ECO:0000313" key="3">
    <source>
        <dbReference type="EMBL" id="MEU2121627.1"/>
    </source>
</evidence>
<comment type="caution">
    <text evidence="3">The sequence shown here is derived from an EMBL/GenBank/DDBJ whole genome shotgun (WGS) entry which is preliminary data.</text>
</comment>
<dbReference type="PANTHER" id="PTHR10907">
    <property type="entry name" value="REGUCALCIN"/>
    <property type="match status" value="1"/>
</dbReference>
<gene>
    <name evidence="3" type="ORF">ABZ507_07285</name>
</gene>
<dbReference type="EMBL" id="JBEYBR010000013">
    <property type="protein sequence ID" value="MEU2121627.1"/>
    <property type="molecule type" value="Genomic_DNA"/>
</dbReference>
<dbReference type="PANTHER" id="PTHR10907:SF47">
    <property type="entry name" value="REGUCALCIN"/>
    <property type="match status" value="1"/>
</dbReference>
<reference evidence="3 4" key="1">
    <citation type="submission" date="2024-06" db="EMBL/GenBank/DDBJ databases">
        <title>The Natural Products Discovery Center: Release of the First 8490 Sequenced Strains for Exploring Actinobacteria Biosynthetic Diversity.</title>
        <authorList>
            <person name="Kalkreuter E."/>
            <person name="Kautsar S.A."/>
            <person name="Yang D."/>
            <person name="Bader C.D."/>
            <person name="Teijaro C.N."/>
            <person name="Fluegel L."/>
            <person name="Davis C.M."/>
            <person name="Simpson J.R."/>
            <person name="Lauterbach L."/>
            <person name="Steele A.D."/>
            <person name="Gui C."/>
            <person name="Meng S."/>
            <person name="Li G."/>
            <person name="Viehrig K."/>
            <person name="Ye F."/>
            <person name="Su P."/>
            <person name="Kiefer A.F."/>
            <person name="Nichols A."/>
            <person name="Cepeda A.J."/>
            <person name="Yan W."/>
            <person name="Fan B."/>
            <person name="Jiang Y."/>
            <person name="Adhikari A."/>
            <person name="Zheng C.-J."/>
            <person name="Schuster L."/>
            <person name="Cowan T.M."/>
            <person name="Smanski M.J."/>
            <person name="Chevrette M.G."/>
            <person name="De Carvalho L.P.S."/>
            <person name="Shen B."/>
        </authorList>
    </citation>
    <scope>NUCLEOTIDE SEQUENCE [LARGE SCALE GENOMIC DNA]</scope>
    <source>
        <strain evidence="3 4">NPDC019434</strain>
    </source>
</reference>
<proteinExistence type="inferred from homology"/>
<evidence type="ECO:0000256" key="1">
    <source>
        <dbReference type="ARBA" id="ARBA00008853"/>
    </source>
</evidence>
<dbReference type="SUPFAM" id="SSF63829">
    <property type="entry name" value="Calcium-dependent phosphotriesterase"/>
    <property type="match status" value="1"/>
</dbReference>
<evidence type="ECO:0000259" key="2">
    <source>
        <dbReference type="Pfam" id="PF08450"/>
    </source>
</evidence>
<dbReference type="Proteomes" id="UP001550535">
    <property type="component" value="Unassembled WGS sequence"/>
</dbReference>
<dbReference type="PRINTS" id="PR01790">
    <property type="entry name" value="SMP30FAMILY"/>
</dbReference>